<name>A0ABU1M2C2_9BURK</name>
<dbReference type="PANTHER" id="PTHR43531:SF14">
    <property type="entry name" value="METHYL-ACCEPTING CHEMOTAXIS PROTEIN I-RELATED"/>
    <property type="match status" value="1"/>
</dbReference>
<dbReference type="SUPFAM" id="SSF58104">
    <property type="entry name" value="Methyl-accepting chemotaxis protein (MCP) signaling domain"/>
    <property type="match status" value="1"/>
</dbReference>
<evidence type="ECO:0000313" key="4">
    <source>
        <dbReference type="Proteomes" id="UP001264340"/>
    </source>
</evidence>
<dbReference type="Proteomes" id="UP001264340">
    <property type="component" value="Unassembled WGS sequence"/>
</dbReference>
<comment type="caution">
    <text evidence="3">The sequence shown here is derived from an EMBL/GenBank/DDBJ whole genome shotgun (WGS) entry which is preliminary data.</text>
</comment>
<accession>A0ABU1M2C2</accession>
<dbReference type="PANTHER" id="PTHR43531">
    <property type="entry name" value="PROTEIN ICFG"/>
    <property type="match status" value="1"/>
</dbReference>
<protein>
    <submittedName>
        <fullName evidence="3">Methyl-accepting chemotaxis protein</fullName>
    </submittedName>
</protein>
<dbReference type="Gene3D" id="1.10.287.950">
    <property type="entry name" value="Methyl-accepting chemotaxis protein"/>
    <property type="match status" value="1"/>
</dbReference>
<proteinExistence type="inferred from homology"/>
<organism evidence="3 4">
    <name type="scientific">Paraburkholderia terricola</name>
    <dbReference type="NCBI Taxonomy" id="169427"/>
    <lineage>
        <taxon>Bacteria</taxon>
        <taxon>Pseudomonadati</taxon>
        <taxon>Pseudomonadota</taxon>
        <taxon>Betaproteobacteria</taxon>
        <taxon>Burkholderiales</taxon>
        <taxon>Burkholderiaceae</taxon>
        <taxon>Paraburkholderia</taxon>
    </lineage>
</organism>
<evidence type="ECO:0000256" key="1">
    <source>
        <dbReference type="ARBA" id="ARBA00022481"/>
    </source>
</evidence>
<gene>
    <name evidence="3" type="ORF">J2804_006598</name>
</gene>
<keyword evidence="4" id="KW-1185">Reference proteome</keyword>
<sequence>MDRIESAIERVTKIITEMTSASLEQSRGFEQVGVAVEQMDKVTQQNAALVEEATAATGLDEQANCAQP</sequence>
<dbReference type="InterPro" id="IPR051310">
    <property type="entry name" value="MCP_chemotaxis"/>
</dbReference>
<evidence type="ECO:0000256" key="2">
    <source>
        <dbReference type="ARBA" id="ARBA00029447"/>
    </source>
</evidence>
<evidence type="ECO:0000313" key="3">
    <source>
        <dbReference type="EMBL" id="MDR6413161.1"/>
    </source>
</evidence>
<keyword evidence="1" id="KW-0488">Methylation</keyword>
<dbReference type="EMBL" id="JAVDRP010000035">
    <property type="protein sequence ID" value="MDR6413161.1"/>
    <property type="molecule type" value="Genomic_DNA"/>
</dbReference>
<reference evidence="3 4" key="1">
    <citation type="submission" date="2023-07" db="EMBL/GenBank/DDBJ databases">
        <title>Sorghum-associated microbial communities from plants grown in Nebraska, USA.</title>
        <authorList>
            <person name="Schachtman D."/>
        </authorList>
    </citation>
    <scope>NUCLEOTIDE SEQUENCE [LARGE SCALE GENOMIC DNA]</scope>
    <source>
        <strain evidence="3 4">DS1316</strain>
    </source>
</reference>
<comment type="similarity">
    <text evidence="2">Belongs to the methyl-accepting chemotaxis (MCP) protein family.</text>
</comment>